<evidence type="ECO:0000259" key="1">
    <source>
        <dbReference type="SMART" id="SM00829"/>
    </source>
</evidence>
<evidence type="ECO:0000313" key="3">
    <source>
        <dbReference type="Proteomes" id="UP001391051"/>
    </source>
</evidence>
<gene>
    <name evidence="2" type="ORF">PG986_001948</name>
</gene>
<dbReference type="EMBL" id="JAQQWE010000001">
    <property type="protein sequence ID" value="KAK7967671.1"/>
    <property type="molecule type" value="Genomic_DNA"/>
</dbReference>
<dbReference type="Pfam" id="PF00107">
    <property type="entry name" value="ADH_zinc_N"/>
    <property type="match status" value="1"/>
</dbReference>
<dbReference type="InterPro" id="IPR013149">
    <property type="entry name" value="ADH-like_C"/>
</dbReference>
<feature type="domain" description="Enoyl reductase (ER)" evidence="1">
    <location>
        <begin position="17"/>
        <end position="353"/>
    </location>
</feature>
<keyword evidence="3" id="KW-1185">Reference proteome</keyword>
<dbReference type="Proteomes" id="UP001391051">
    <property type="component" value="Unassembled WGS sequence"/>
</dbReference>
<sequence length="355" mass="37912">MATPSTQKQWIIAAKDKDLDGLELVDAEVPKCGESEVLVKLHAASLNYRDLAIPKTNTPRLATYQGMYPFPFKTPVVACSDGSGEVVEVGSKVTQFKQGDKVLTLFNQGHQYGEITPAAAATGLGGALDGTLRQYATFAETGLVRAPKNLNHAEGSTLTCAALTAWNALYGLKPLKPGQYVLTQGTGGVSIFALQFAKAAGATVIATTSSKEKGEVLKKLGADHVINYNEDTNWGKTAKSLTTNSQGVDHIIEVGGANTMENSLAAIKMEGIISIIGFLSGAQPKATLLEVLSNICTARGVFVGSKNQMEEMVAAIEANDIHPVVDKQQFSFEQAREAYDYMWAQKHFGKIAINI</sequence>
<dbReference type="Gene3D" id="3.90.180.10">
    <property type="entry name" value="Medium-chain alcohol dehydrogenases, catalytic domain"/>
    <property type="match status" value="1"/>
</dbReference>
<organism evidence="2 3">
    <name type="scientific">Apiospora aurea</name>
    <dbReference type="NCBI Taxonomy" id="335848"/>
    <lineage>
        <taxon>Eukaryota</taxon>
        <taxon>Fungi</taxon>
        <taxon>Dikarya</taxon>
        <taxon>Ascomycota</taxon>
        <taxon>Pezizomycotina</taxon>
        <taxon>Sordariomycetes</taxon>
        <taxon>Xylariomycetidae</taxon>
        <taxon>Amphisphaeriales</taxon>
        <taxon>Apiosporaceae</taxon>
        <taxon>Apiospora</taxon>
    </lineage>
</organism>
<comment type="caution">
    <text evidence="2">The sequence shown here is derived from an EMBL/GenBank/DDBJ whole genome shotgun (WGS) entry which is preliminary data.</text>
</comment>
<protein>
    <submittedName>
        <fullName evidence="2">Zinc-containing alcohol dehydrogenase</fullName>
    </submittedName>
</protein>
<dbReference type="InterPro" id="IPR020843">
    <property type="entry name" value="ER"/>
</dbReference>
<dbReference type="RefSeq" id="XP_066707063.1">
    <property type="nucleotide sequence ID" value="XM_066838170.1"/>
</dbReference>
<dbReference type="SMART" id="SM00829">
    <property type="entry name" value="PKS_ER"/>
    <property type="match status" value="1"/>
</dbReference>
<dbReference type="InterPro" id="IPR011032">
    <property type="entry name" value="GroES-like_sf"/>
</dbReference>
<dbReference type="InterPro" id="IPR036291">
    <property type="entry name" value="NAD(P)-bd_dom_sf"/>
</dbReference>
<evidence type="ECO:0000313" key="2">
    <source>
        <dbReference type="EMBL" id="KAK7967671.1"/>
    </source>
</evidence>
<dbReference type="GeneID" id="92071232"/>
<dbReference type="InterPro" id="IPR013154">
    <property type="entry name" value="ADH-like_N"/>
</dbReference>
<dbReference type="PANTHER" id="PTHR45033:SF2">
    <property type="entry name" value="ZINC-TYPE ALCOHOL DEHYDROGENASE-LIKE PROTEIN C1773.06C"/>
    <property type="match status" value="1"/>
</dbReference>
<proteinExistence type="predicted"/>
<dbReference type="PANTHER" id="PTHR45033">
    <property type="match status" value="1"/>
</dbReference>
<accession>A0ABR1QY93</accession>
<dbReference type="CDD" id="cd08276">
    <property type="entry name" value="MDR7"/>
    <property type="match status" value="1"/>
</dbReference>
<dbReference type="SUPFAM" id="SSF51735">
    <property type="entry name" value="NAD(P)-binding Rossmann-fold domains"/>
    <property type="match status" value="1"/>
</dbReference>
<dbReference type="Pfam" id="PF08240">
    <property type="entry name" value="ADH_N"/>
    <property type="match status" value="1"/>
</dbReference>
<dbReference type="SUPFAM" id="SSF50129">
    <property type="entry name" value="GroES-like"/>
    <property type="match status" value="1"/>
</dbReference>
<name>A0ABR1QY93_9PEZI</name>
<dbReference type="InterPro" id="IPR052711">
    <property type="entry name" value="Zinc_ADH-like"/>
</dbReference>
<dbReference type="Gene3D" id="3.40.50.720">
    <property type="entry name" value="NAD(P)-binding Rossmann-like Domain"/>
    <property type="match status" value="1"/>
</dbReference>
<reference evidence="2 3" key="1">
    <citation type="submission" date="2023-01" db="EMBL/GenBank/DDBJ databases">
        <title>Analysis of 21 Apiospora genomes using comparative genomics revels a genus with tremendous synthesis potential of carbohydrate active enzymes and secondary metabolites.</title>
        <authorList>
            <person name="Sorensen T."/>
        </authorList>
    </citation>
    <scope>NUCLEOTIDE SEQUENCE [LARGE SCALE GENOMIC DNA]</scope>
    <source>
        <strain evidence="2 3">CBS 24483</strain>
    </source>
</reference>